<reference evidence="1" key="2">
    <citation type="submission" date="2020-09" db="EMBL/GenBank/DDBJ databases">
        <authorList>
            <person name="Sun Q."/>
            <person name="Zhou Y."/>
        </authorList>
    </citation>
    <scope>NUCLEOTIDE SEQUENCE</scope>
    <source>
        <strain evidence="1">CGMCC 1.12153</strain>
    </source>
</reference>
<reference evidence="1" key="1">
    <citation type="journal article" date="2014" name="Int. J. Syst. Evol. Microbiol.">
        <title>Complete genome sequence of Corynebacterium casei LMG S-19264T (=DSM 44701T), isolated from a smear-ripened cheese.</title>
        <authorList>
            <consortium name="US DOE Joint Genome Institute (JGI-PGF)"/>
            <person name="Walter F."/>
            <person name="Albersmeier A."/>
            <person name="Kalinowski J."/>
            <person name="Ruckert C."/>
        </authorList>
    </citation>
    <scope>NUCLEOTIDE SEQUENCE</scope>
    <source>
        <strain evidence="1">CGMCC 1.12153</strain>
    </source>
</reference>
<dbReference type="InterPro" id="IPR046126">
    <property type="entry name" value="DUF6123"/>
</dbReference>
<organism evidence="1 2">
    <name type="scientific">Halobacillus andaensis</name>
    <dbReference type="NCBI Taxonomy" id="1176239"/>
    <lineage>
        <taxon>Bacteria</taxon>
        <taxon>Bacillati</taxon>
        <taxon>Bacillota</taxon>
        <taxon>Bacilli</taxon>
        <taxon>Bacillales</taxon>
        <taxon>Bacillaceae</taxon>
        <taxon>Halobacillus</taxon>
    </lineage>
</organism>
<protein>
    <submittedName>
        <fullName evidence="1">Uncharacterized protein</fullName>
    </submittedName>
</protein>
<accession>A0A917AZL9</accession>
<dbReference type="Pfam" id="PF19618">
    <property type="entry name" value="DUF6123"/>
    <property type="match status" value="1"/>
</dbReference>
<dbReference type="Proteomes" id="UP000660110">
    <property type="component" value="Unassembled WGS sequence"/>
</dbReference>
<gene>
    <name evidence="1" type="ORF">GCM10010954_05290</name>
</gene>
<keyword evidence="2" id="KW-1185">Reference proteome</keyword>
<proteinExistence type="predicted"/>
<sequence length="100" mass="11744">MKPTYSLAYYLEDLWSKGFKLSDEDVHFVYFGKNSTNTEDWKVILALQMTLKFQKKFDPSFYISLLEHIADRSIISKKSAYQSLEERGLSNMETKKRTSS</sequence>
<evidence type="ECO:0000313" key="2">
    <source>
        <dbReference type="Proteomes" id="UP000660110"/>
    </source>
</evidence>
<evidence type="ECO:0000313" key="1">
    <source>
        <dbReference type="EMBL" id="GGF09755.1"/>
    </source>
</evidence>
<dbReference type="EMBL" id="BMEL01000001">
    <property type="protein sequence ID" value="GGF09755.1"/>
    <property type="molecule type" value="Genomic_DNA"/>
</dbReference>
<name>A0A917AZL9_HALAA</name>
<dbReference type="AlphaFoldDB" id="A0A917AZL9"/>
<dbReference type="RefSeq" id="WP_188375906.1">
    <property type="nucleotide sequence ID" value="NZ_BMEL01000001.1"/>
</dbReference>
<comment type="caution">
    <text evidence="1">The sequence shown here is derived from an EMBL/GenBank/DDBJ whole genome shotgun (WGS) entry which is preliminary data.</text>
</comment>